<feature type="domain" description="Integrase catalytic" evidence="7">
    <location>
        <begin position="1"/>
        <end position="55"/>
    </location>
</feature>
<reference evidence="8 9" key="1">
    <citation type="submission" date="2019-09" db="EMBL/GenBank/DDBJ databases">
        <title>Bird 10,000 Genomes (B10K) Project - Family phase.</title>
        <authorList>
            <person name="Zhang G."/>
        </authorList>
    </citation>
    <scope>NUCLEOTIDE SEQUENCE [LARGE SCALE GENOMIC DNA]</scope>
    <source>
        <strain evidence="8">B10K-DU-029-42</strain>
        <tissue evidence="8">Muscle</tissue>
    </source>
</reference>
<organism evidence="8 9">
    <name type="scientific">Oreocharis arfaki</name>
    <name type="common">tit berrypecker</name>
    <dbReference type="NCBI Taxonomy" id="979223"/>
    <lineage>
        <taxon>Eukaryota</taxon>
        <taxon>Metazoa</taxon>
        <taxon>Chordata</taxon>
        <taxon>Craniata</taxon>
        <taxon>Vertebrata</taxon>
        <taxon>Euteleostomi</taxon>
        <taxon>Archelosauria</taxon>
        <taxon>Archosauria</taxon>
        <taxon>Dinosauria</taxon>
        <taxon>Saurischia</taxon>
        <taxon>Theropoda</taxon>
        <taxon>Coelurosauria</taxon>
        <taxon>Aves</taxon>
        <taxon>Neognathae</taxon>
        <taxon>Neoaves</taxon>
        <taxon>Telluraves</taxon>
        <taxon>Australaves</taxon>
        <taxon>Passeriformes</taxon>
        <taxon>Passeroidea</taxon>
        <taxon>Paramythiidae</taxon>
        <taxon>Oreocharis</taxon>
    </lineage>
</organism>
<accession>A0A7K6K8Q2</accession>
<evidence type="ECO:0000256" key="3">
    <source>
        <dbReference type="ARBA" id="ARBA00022722"/>
    </source>
</evidence>
<dbReference type="InterPro" id="IPR001584">
    <property type="entry name" value="Integrase_cat-core"/>
</dbReference>
<keyword evidence="5" id="KW-0378">Hydrolase</keyword>
<dbReference type="GO" id="GO:0016787">
    <property type="term" value="F:hydrolase activity"/>
    <property type="evidence" value="ECO:0007669"/>
    <property type="project" value="UniProtKB-KW"/>
</dbReference>
<keyword evidence="9" id="KW-1185">Reference proteome</keyword>
<evidence type="ECO:0000256" key="6">
    <source>
        <dbReference type="ARBA" id="ARBA00022918"/>
    </source>
</evidence>
<keyword evidence="6" id="KW-0695">RNA-directed DNA polymerase</keyword>
<dbReference type="InterPro" id="IPR012337">
    <property type="entry name" value="RNaseH-like_sf"/>
</dbReference>
<dbReference type="SUPFAM" id="SSF53098">
    <property type="entry name" value="Ribonuclease H-like"/>
    <property type="match status" value="1"/>
</dbReference>
<name>A0A7K6K8Q2_9PASE</name>
<evidence type="ECO:0000256" key="2">
    <source>
        <dbReference type="ARBA" id="ARBA00022695"/>
    </source>
</evidence>
<keyword evidence="1" id="KW-0808">Transferase</keyword>
<evidence type="ECO:0000256" key="4">
    <source>
        <dbReference type="ARBA" id="ARBA00022759"/>
    </source>
</evidence>
<evidence type="ECO:0000256" key="1">
    <source>
        <dbReference type="ARBA" id="ARBA00022679"/>
    </source>
</evidence>
<dbReference type="Gene3D" id="3.30.420.10">
    <property type="entry name" value="Ribonuclease H-like superfamily/Ribonuclease H"/>
    <property type="match status" value="1"/>
</dbReference>
<dbReference type="PANTHER" id="PTHR41694:SF3">
    <property type="entry name" value="RNA-DIRECTED DNA POLYMERASE-RELATED"/>
    <property type="match status" value="1"/>
</dbReference>
<keyword evidence="3" id="KW-0540">Nuclease</keyword>
<dbReference type="GO" id="GO:0003964">
    <property type="term" value="F:RNA-directed DNA polymerase activity"/>
    <property type="evidence" value="ECO:0007669"/>
    <property type="project" value="UniProtKB-KW"/>
</dbReference>
<proteinExistence type="predicted"/>
<gene>
    <name evidence="8" type="primary">Ervk18_1</name>
    <name evidence="8" type="ORF">OREARF_R15331</name>
</gene>
<evidence type="ECO:0000256" key="5">
    <source>
        <dbReference type="ARBA" id="ARBA00022801"/>
    </source>
</evidence>
<comment type="caution">
    <text evidence="8">The sequence shown here is derived from an EMBL/GenBank/DDBJ whole genome shotgun (WGS) entry which is preliminary data.</text>
</comment>
<evidence type="ECO:0000259" key="7">
    <source>
        <dbReference type="PROSITE" id="PS50994"/>
    </source>
</evidence>
<protein>
    <submittedName>
        <fullName evidence="8">POK18 protein</fullName>
    </submittedName>
</protein>
<dbReference type="AlphaFoldDB" id="A0A7K6K8Q2"/>
<feature type="non-terminal residue" evidence="8">
    <location>
        <position position="1"/>
    </location>
</feature>
<dbReference type="GO" id="GO:0015074">
    <property type="term" value="P:DNA integration"/>
    <property type="evidence" value="ECO:0007669"/>
    <property type="project" value="InterPro"/>
</dbReference>
<dbReference type="EMBL" id="VZRR01008563">
    <property type="protein sequence ID" value="NWW08986.1"/>
    <property type="molecule type" value="Genomic_DNA"/>
</dbReference>
<dbReference type="GO" id="GO:0035613">
    <property type="term" value="F:RNA stem-loop binding"/>
    <property type="evidence" value="ECO:0007669"/>
    <property type="project" value="TreeGrafter"/>
</dbReference>
<dbReference type="PROSITE" id="PS50994">
    <property type="entry name" value="INTEGRASE"/>
    <property type="match status" value="1"/>
</dbReference>
<keyword evidence="2" id="KW-0548">Nucleotidyltransferase</keyword>
<evidence type="ECO:0000313" key="9">
    <source>
        <dbReference type="Proteomes" id="UP000542358"/>
    </source>
</evidence>
<dbReference type="GO" id="GO:0004519">
    <property type="term" value="F:endonuclease activity"/>
    <property type="evidence" value="ECO:0007669"/>
    <property type="project" value="UniProtKB-KW"/>
</dbReference>
<feature type="non-terminal residue" evidence="8">
    <location>
        <position position="55"/>
    </location>
</feature>
<sequence>AFAALGIPACVKTDNGPAYASQKVRNFLCLWGISHKFGIPHSPTGQAVVECAHHT</sequence>
<dbReference type="PANTHER" id="PTHR41694">
    <property type="entry name" value="ENDOGENOUS RETROVIRUS GROUP K MEMBER POL PROTEIN"/>
    <property type="match status" value="1"/>
</dbReference>
<evidence type="ECO:0000313" key="8">
    <source>
        <dbReference type="EMBL" id="NWW08986.1"/>
    </source>
</evidence>
<dbReference type="InterPro" id="IPR036397">
    <property type="entry name" value="RNaseH_sf"/>
</dbReference>
<dbReference type="Proteomes" id="UP000542358">
    <property type="component" value="Unassembled WGS sequence"/>
</dbReference>
<keyword evidence="4" id="KW-0255">Endonuclease</keyword>